<dbReference type="Proteomes" id="UP000283269">
    <property type="component" value="Unassembled WGS sequence"/>
</dbReference>
<accession>A0A409XFP3</accession>
<feature type="compositionally biased region" description="Acidic residues" evidence="1">
    <location>
        <begin position="242"/>
        <end position="251"/>
    </location>
</feature>
<keyword evidence="3" id="KW-1185">Reference proteome</keyword>
<gene>
    <name evidence="2" type="ORF">CVT25_012246</name>
</gene>
<feature type="region of interest" description="Disordered" evidence="1">
    <location>
        <begin position="186"/>
        <end position="251"/>
    </location>
</feature>
<dbReference type="EMBL" id="NHYD01001859">
    <property type="protein sequence ID" value="PPQ89574.1"/>
    <property type="molecule type" value="Genomic_DNA"/>
</dbReference>
<name>A0A409XFP3_PSICY</name>
<sequence length="251" mass="27741">MTSCQTWTTSSHIRHPWFDASIMKRKHRETVSPDDDLGGVIGPVSAASAAKPPPPKRRRCSNLEQGFAHLTLGSTPVVAAGGSGKTFVSPPPMYSTMREMPMASVDADMPLASTSTSTYPTDRLPYTIEEPPAPEVKMKVSSWYEPEPDRIIITDMDSFTQEDEKEEDGSLIVNPVLLDRIRSNTLESSSKPSAPPPNQALVLFKPLALDNKEANTERMQEEERRRKQAATERVTENKEGVTDDDAMDVEP</sequence>
<dbReference type="OrthoDB" id="3364141at2759"/>
<reference evidence="2 3" key="1">
    <citation type="journal article" date="2018" name="Evol. Lett.">
        <title>Horizontal gene cluster transfer increased hallucinogenic mushroom diversity.</title>
        <authorList>
            <person name="Reynolds H.T."/>
            <person name="Vijayakumar V."/>
            <person name="Gluck-Thaler E."/>
            <person name="Korotkin H.B."/>
            <person name="Matheny P.B."/>
            <person name="Slot J.C."/>
        </authorList>
    </citation>
    <scope>NUCLEOTIDE SEQUENCE [LARGE SCALE GENOMIC DNA]</scope>
    <source>
        <strain evidence="2 3">2631</strain>
    </source>
</reference>
<evidence type="ECO:0000256" key="1">
    <source>
        <dbReference type="SAM" id="MobiDB-lite"/>
    </source>
</evidence>
<feature type="compositionally biased region" description="Basic and acidic residues" evidence="1">
    <location>
        <begin position="210"/>
        <end position="241"/>
    </location>
</feature>
<evidence type="ECO:0000313" key="2">
    <source>
        <dbReference type="EMBL" id="PPQ89574.1"/>
    </source>
</evidence>
<feature type="region of interest" description="Disordered" evidence="1">
    <location>
        <begin position="30"/>
        <end position="59"/>
    </location>
</feature>
<dbReference type="InParanoid" id="A0A409XFP3"/>
<dbReference type="AlphaFoldDB" id="A0A409XFP3"/>
<evidence type="ECO:0000313" key="3">
    <source>
        <dbReference type="Proteomes" id="UP000283269"/>
    </source>
</evidence>
<organism evidence="2 3">
    <name type="scientific">Psilocybe cyanescens</name>
    <dbReference type="NCBI Taxonomy" id="93625"/>
    <lineage>
        <taxon>Eukaryota</taxon>
        <taxon>Fungi</taxon>
        <taxon>Dikarya</taxon>
        <taxon>Basidiomycota</taxon>
        <taxon>Agaricomycotina</taxon>
        <taxon>Agaricomycetes</taxon>
        <taxon>Agaricomycetidae</taxon>
        <taxon>Agaricales</taxon>
        <taxon>Agaricineae</taxon>
        <taxon>Strophariaceae</taxon>
        <taxon>Psilocybe</taxon>
    </lineage>
</organism>
<protein>
    <submittedName>
        <fullName evidence="2">Uncharacterized protein</fullName>
    </submittedName>
</protein>
<comment type="caution">
    <text evidence="2">The sequence shown here is derived from an EMBL/GenBank/DDBJ whole genome shotgun (WGS) entry which is preliminary data.</text>
</comment>
<dbReference type="STRING" id="93625.A0A409XFP3"/>
<proteinExistence type="predicted"/>